<proteinExistence type="predicted"/>
<reference evidence="6" key="6">
    <citation type="journal article" date="2014" name="Virus Genes">
        <title>Complete genome sequence of the first non-Asian isolate of Bombyx mori nucleopolyhedrovirus.</title>
        <authorList>
            <person name="Ardisson-Araujo D.M."/>
            <person name="Melo F.L."/>
            <person name="de Souza Andrade M."/>
            <person name="Brancalhao R.M."/>
            <person name="Bao S.N."/>
            <person name="Ribeiro B.M."/>
        </authorList>
    </citation>
    <scope>NUCLEOTIDE SEQUENCE</scope>
    <source>
        <strain evidence="6">Brazilian</strain>
    </source>
</reference>
<dbReference type="EMBL" id="JQ991008">
    <property type="protein sequence ID" value="AFN21050.1"/>
    <property type="molecule type" value="Genomic_DNA"/>
</dbReference>
<organismHost>
    <name type="scientific">Bombyx mori</name>
    <name type="common">Silk moth</name>
    <dbReference type="NCBI Taxonomy" id="7091"/>
</organismHost>
<dbReference type="Proteomes" id="UP000204315">
    <property type="component" value="Segment"/>
</dbReference>
<dbReference type="GO" id="GO:0008061">
    <property type="term" value="F:chitin binding"/>
    <property type="evidence" value="ECO:0007669"/>
    <property type="project" value="InterPro"/>
</dbReference>
<dbReference type="GeneID" id="1488706"/>
<organism evidence="4 7">
    <name type="scientific">Bombyx mori nuclear polyhedrosis virus</name>
    <name type="common">BmNPV</name>
    <dbReference type="NCBI Taxonomy" id="271108"/>
    <lineage>
        <taxon>Viruses</taxon>
        <taxon>Viruses incertae sedis</taxon>
        <taxon>Naldaviricetes</taxon>
        <taxon>Lefavirales</taxon>
        <taxon>Baculoviridae</taxon>
        <taxon>Alphabaculovirus</taxon>
        <taxon>Alphabaculovirus bomori</taxon>
    </lineage>
</organism>
<dbReference type="OrthoDB" id="21397at10239"/>
<gene>
    <name evidence="4" type="primary">Orf_74</name>
    <name evidence="6" type="ORF">Bm(Br)Orf-79</name>
    <name evidence="5" type="ORF">Bmnpvzhejianggp077</name>
</gene>
<dbReference type="EMBL" id="KJ186100">
    <property type="protein sequence ID" value="AIS92810.1"/>
    <property type="molecule type" value="Genomic_DNA"/>
</dbReference>
<dbReference type="GO" id="GO:0005576">
    <property type="term" value="C:extracellular region"/>
    <property type="evidence" value="ECO:0007669"/>
    <property type="project" value="InterPro"/>
</dbReference>
<reference evidence="4 7" key="1">
    <citation type="journal article" date="1997" name="Gene">
        <title>Sequencing of the putative DNA helicase-encoding gene of the Bombyx mori nuclear polyhedrosis virus and fine-mapping of a region involved in host range expansion.</title>
        <authorList>
            <person name="Kamita S.G."/>
            <person name="Maeda S."/>
        </authorList>
    </citation>
    <scope>NUCLEOTIDE SEQUENCE [LARGE SCALE GENOMIC DNA]</scope>
    <source>
        <strain evidence="4">T3</strain>
    </source>
</reference>
<dbReference type="PIR" id="T41831">
    <property type="entry name" value="T41831"/>
</dbReference>
<reference evidence="6" key="7">
    <citation type="submission" date="2014-01" db="EMBL/GenBank/DDBJ databases">
        <authorList>
            <person name="Ardisson-Araujo D.M.P."/>
            <person name="Melo F.L."/>
            <person name="Brancalhao R.M.C."/>
            <person name="Bao S.N."/>
            <person name="Ribeiro B.M."/>
        </authorList>
    </citation>
    <scope>NUCLEOTIDE SEQUENCE</scope>
    <source>
        <strain evidence="6">Brazilian</strain>
    </source>
</reference>
<keyword evidence="2" id="KW-0812">Transmembrane</keyword>
<evidence type="ECO:0000256" key="1">
    <source>
        <dbReference type="SAM" id="MobiDB-lite"/>
    </source>
</evidence>
<dbReference type="RefSeq" id="NP_047491.1">
    <property type="nucleotide sequence ID" value="NC_001962.1"/>
</dbReference>
<evidence type="ECO:0000313" key="5">
    <source>
        <dbReference type="EMBL" id="AFN21050.1"/>
    </source>
</evidence>
<feature type="region of interest" description="Disordered" evidence="1">
    <location>
        <begin position="32"/>
        <end position="70"/>
    </location>
</feature>
<reference evidence="5" key="5">
    <citation type="journal article" date="2013" name="Genomics">
        <title>Genomic diversity of Bombyx mori nucleopolyhedrovirus strains.</title>
        <authorList>
            <person name="Xu Y.P."/>
            <person name="Cheng R.L."/>
            <person name="Xi Y."/>
            <person name="Zhang C.X."/>
        </authorList>
    </citation>
    <scope>NUCLEOTIDE SEQUENCE</scope>
    <source>
        <strain evidence="5">Zhejiang</strain>
    </source>
</reference>
<feature type="transmembrane region" description="Helical" evidence="2">
    <location>
        <begin position="6"/>
        <end position="24"/>
    </location>
</feature>
<protein>
    <submittedName>
        <fullName evidence="4">AcMNPV orf91</fullName>
    </submittedName>
</protein>
<dbReference type="KEGG" id="vg:1488706"/>
<dbReference type="InterPro" id="IPR020151">
    <property type="entry name" value="DUF5478"/>
</dbReference>
<evidence type="ECO:0000313" key="6">
    <source>
        <dbReference type="EMBL" id="AIS92810.1"/>
    </source>
</evidence>
<reference evidence="4 7" key="3">
    <citation type="journal article" date="1999" name="J. Gen. Virol.">
        <title>Sequence analysis of the genome of Bombyx mori nucleopolyhedrovirus.</title>
        <authorList>
            <person name="Gomi S."/>
            <person name="Majima K."/>
            <person name="Maeda S."/>
        </authorList>
    </citation>
    <scope>NUCLEOTIDE SEQUENCE [LARGE SCALE GENOMIC DNA]</scope>
    <source>
        <strain evidence="4">T3</strain>
    </source>
</reference>
<reference evidence="4" key="2">
    <citation type="submission" date="1998-10" db="EMBL/GenBank/DDBJ databases">
        <authorList>
            <person name="Gomi S."/>
        </authorList>
    </citation>
    <scope>NUCLEOTIDE SEQUENCE</scope>
    <source>
        <strain evidence="4">T3</strain>
    </source>
</reference>
<sequence length="154" mass="17330">MWYIVIILIILNLLIIIYLFIKLFNDTLRPNPPSPTPPTPPTPTPTPPPPPPPTPTPPPSPPPSPKPLGKPMYFPSNINTNKALTDFLRPLCETDQTRKTYAVPWNCNNIFHCNYYNVPLFVVNCPENTAYSYVSDGCIDFNSSDCPFYPLNVL</sequence>
<feature type="compositionally biased region" description="Pro residues" evidence="1">
    <location>
        <begin position="32"/>
        <end position="68"/>
    </location>
</feature>
<dbReference type="EMBL" id="L33180">
    <property type="protein sequence ID" value="AAC63760.1"/>
    <property type="molecule type" value="Genomic_DNA"/>
</dbReference>
<evidence type="ECO:0000313" key="4">
    <source>
        <dbReference type="EMBL" id="AAC63760.1"/>
    </source>
</evidence>
<keyword evidence="2" id="KW-1133">Transmembrane helix</keyword>
<dbReference type="Pfam" id="PF17572">
    <property type="entry name" value="DUF5478"/>
    <property type="match status" value="1"/>
</dbReference>
<keyword evidence="2" id="KW-0472">Membrane</keyword>
<dbReference type="PROSITE" id="PS50940">
    <property type="entry name" value="CHIT_BIND_II"/>
    <property type="match status" value="1"/>
</dbReference>
<dbReference type="InterPro" id="IPR002557">
    <property type="entry name" value="Chitin-bd_dom"/>
</dbReference>
<evidence type="ECO:0000313" key="7">
    <source>
        <dbReference type="Proteomes" id="UP000204315"/>
    </source>
</evidence>
<evidence type="ECO:0000256" key="2">
    <source>
        <dbReference type="SAM" id="Phobius"/>
    </source>
</evidence>
<feature type="domain" description="Chitin-binding type-2" evidence="3">
    <location>
        <begin position="89"/>
        <end position="148"/>
    </location>
</feature>
<evidence type="ECO:0000259" key="3">
    <source>
        <dbReference type="PROSITE" id="PS50940"/>
    </source>
</evidence>
<name>O92451_NPVBM</name>
<keyword evidence="7" id="KW-1185">Reference proteome</keyword>
<reference evidence="5" key="4">
    <citation type="submission" date="2012-04" db="EMBL/GenBank/DDBJ databases">
        <authorList>
            <person name="Zhang C.-X."/>
            <person name="Xu Y.-P."/>
        </authorList>
    </citation>
    <scope>NUCLEOTIDE SEQUENCE</scope>
    <source>
        <strain evidence="5">Zhejiang</strain>
    </source>
</reference>
<accession>O92451</accession>